<comment type="caution">
    <text evidence="1">The sequence shown here is derived from an EMBL/GenBank/DDBJ whole genome shotgun (WGS) entry which is preliminary data.</text>
</comment>
<dbReference type="AlphaFoldDB" id="A0A2G2YXX0"/>
<organism evidence="1 2">
    <name type="scientific">Capsicum annuum</name>
    <name type="common">Capsicum pepper</name>
    <dbReference type="NCBI Taxonomy" id="4072"/>
    <lineage>
        <taxon>Eukaryota</taxon>
        <taxon>Viridiplantae</taxon>
        <taxon>Streptophyta</taxon>
        <taxon>Embryophyta</taxon>
        <taxon>Tracheophyta</taxon>
        <taxon>Spermatophyta</taxon>
        <taxon>Magnoliopsida</taxon>
        <taxon>eudicotyledons</taxon>
        <taxon>Gunneridae</taxon>
        <taxon>Pentapetalae</taxon>
        <taxon>asterids</taxon>
        <taxon>lamiids</taxon>
        <taxon>Solanales</taxon>
        <taxon>Solanaceae</taxon>
        <taxon>Solanoideae</taxon>
        <taxon>Capsiceae</taxon>
        <taxon>Capsicum</taxon>
    </lineage>
</organism>
<name>A0A2G2YXX0_CAPAN</name>
<reference evidence="1 2" key="2">
    <citation type="journal article" date="2017" name="Genome Biol.">
        <title>New reference genome sequences of hot pepper reveal the massive evolution of plant disease-resistance genes by retroduplication.</title>
        <authorList>
            <person name="Kim S."/>
            <person name="Park J."/>
            <person name="Yeom S.I."/>
            <person name="Kim Y.M."/>
            <person name="Seo E."/>
            <person name="Kim K.T."/>
            <person name="Kim M.S."/>
            <person name="Lee J.M."/>
            <person name="Cheong K."/>
            <person name="Shin H.S."/>
            <person name="Kim S.B."/>
            <person name="Han K."/>
            <person name="Lee J."/>
            <person name="Park M."/>
            <person name="Lee H.A."/>
            <person name="Lee H.Y."/>
            <person name="Lee Y."/>
            <person name="Oh S."/>
            <person name="Lee J.H."/>
            <person name="Choi E."/>
            <person name="Choi E."/>
            <person name="Lee S.E."/>
            <person name="Jeon J."/>
            <person name="Kim H."/>
            <person name="Choi G."/>
            <person name="Song H."/>
            <person name="Lee J."/>
            <person name="Lee S.C."/>
            <person name="Kwon J.K."/>
            <person name="Lee H.Y."/>
            <person name="Koo N."/>
            <person name="Hong Y."/>
            <person name="Kim R.W."/>
            <person name="Kang W.H."/>
            <person name="Huh J.H."/>
            <person name="Kang B.C."/>
            <person name="Yang T.J."/>
            <person name="Lee Y.H."/>
            <person name="Bennetzen J.L."/>
            <person name="Choi D."/>
        </authorList>
    </citation>
    <scope>NUCLEOTIDE SEQUENCE [LARGE SCALE GENOMIC DNA]</scope>
    <source>
        <strain evidence="2">cv. CM334</strain>
    </source>
</reference>
<dbReference type="Proteomes" id="UP000222542">
    <property type="component" value="Unassembled WGS sequence"/>
</dbReference>
<dbReference type="EMBL" id="AYRZ02000008">
    <property type="protein sequence ID" value="PHT74602.1"/>
    <property type="molecule type" value="Genomic_DNA"/>
</dbReference>
<gene>
    <name evidence="1" type="ORF">T459_21879</name>
</gene>
<dbReference type="Gramene" id="PHT74602">
    <property type="protein sequence ID" value="PHT74602"/>
    <property type="gene ID" value="T459_21879"/>
</dbReference>
<evidence type="ECO:0000313" key="2">
    <source>
        <dbReference type="Proteomes" id="UP000222542"/>
    </source>
</evidence>
<dbReference type="OMA" id="REELWFR"/>
<sequence length="282" mass="31645">MLSGFIPLYTVTDTVAKGRLVVKGSFVKILVLKGDGVGEYLWYRMEFEHKIISDVDDKRERVEFKRVAQLNRRKGGAGGGWAVIGEDIYWVGGFTNDEVEKGGGIYACLDVFKHNCSTSGGWVKVSPRRIPRDSPFVGAVSGGKKICVVSGYERYLLKPTNDDQEASCNTREWWNPYNSSNAGEIYDPNTDSWTYLDAPVEPFRGYGARTATLALDKDEILFHKCRSHGSVVICNLGKQVYFSDLWSIEGASPPGLEGRYDHDIRSMFSKWSEPVLCDDTFY</sequence>
<dbReference type="InterPro" id="IPR015915">
    <property type="entry name" value="Kelch-typ_b-propeller"/>
</dbReference>
<dbReference type="Gene3D" id="2.120.10.80">
    <property type="entry name" value="Kelch-type beta propeller"/>
    <property type="match status" value="1"/>
</dbReference>
<keyword evidence="2" id="KW-1185">Reference proteome</keyword>
<proteinExistence type="predicted"/>
<evidence type="ECO:0000313" key="1">
    <source>
        <dbReference type="EMBL" id="PHT74602.1"/>
    </source>
</evidence>
<reference evidence="1 2" key="1">
    <citation type="journal article" date="2014" name="Nat. Genet.">
        <title>Genome sequence of the hot pepper provides insights into the evolution of pungency in Capsicum species.</title>
        <authorList>
            <person name="Kim S."/>
            <person name="Park M."/>
            <person name="Yeom S.I."/>
            <person name="Kim Y.M."/>
            <person name="Lee J.M."/>
            <person name="Lee H.A."/>
            <person name="Seo E."/>
            <person name="Choi J."/>
            <person name="Cheong K."/>
            <person name="Kim K.T."/>
            <person name="Jung K."/>
            <person name="Lee G.W."/>
            <person name="Oh S.K."/>
            <person name="Bae C."/>
            <person name="Kim S.B."/>
            <person name="Lee H.Y."/>
            <person name="Kim S.Y."/>
            <person name="Kim M.S."/>
            <person name="Kang B.C."/>
            <person name="Jo Y.D."/>
            <person name="Yang H.B."/>
            <person name="Jeong H.J."/>
            <person name="Kang W.H."/>
            <person name="Kwon J.K."/>
            <person name="Shin C."/>
            <person name="Lim J.Y."/>
            <person name="Park J.H."/>
            <person name="Huh J.H."/>
            <person name="Kim J.S."/>
            <person name="Kim B.D."/>
            <person name="Cohen O."/>
            <person name="Paran I."/>
            <person name="Suh M.C."/>
            <person name="Lee S.B."/>
            <person name="Kim Y.K."/>
            <person name="Shin Y."/>
            <person name="Noh S.J."/>
            <person name="Park J."/>
            <person name="Seo Y.S."/>
            <person name="Kwon S.Y."/>
            <person name="Kim H.A."/>
            <person name="Park J.M."/>
            <person name="Kim H.J."/>
            <person name="Choi S.B."/>
            <person name="Bosland P.W."/>
            <person name="Reeves G."/>
            <person name="Jo S.H."/>
            <person name="Lee B.W."/>
            <person name="Cho H.T."/>
            <person name="Choi H.S."/>
            <person name="Lee M.S."/>
            <person name="Yu Y."/>
            <person name="Do Choi Y."/>
            <person name="Park B.S."/>
            <person name="van Deynze A."/>
            <person name="Ashrafi H."/>
            <person name="Hill T."/>
            <person name="Kim W.T."/>
            <person name="Pai H.S."/>
            <person name="Ahn H.K."/>
            <person name="Yeam I."/>
            <person name="Giovannoni J.J."/>
            <person name="Rose J.K."/>
            <person name="Sorensen I."/>
            <person name="Lee S.J."/>
            <person name="Kim R.W."/>
            <person name="Choi I.Y."/>
            <person name="Choi B.S."/>
            <person name="Lim J.S."/>
            <person name="Lee Y.H."/>
            <person name="Choi D."/>
        </authorList>
    </citation>
    <scope>NUCLEOTIDE SEQUENCE [LARGE SCALE GENOMIC DNA]</scope>
    <source>
        <strain evidence="2">cv. CM334</strain>
    </source>
</reference>
<protein>
    <submittedName>
        <fullName evidence="1">Uncharacterized protein</fullName>
    </submittedName>
</protein>
<accession>A0A2G2YXX0</accession>
<dbReference type="SUPFAM" id="SSF117281">
    <property type="entry name" value="Kelch motif"/>
    <property type="match status" value="1"/>
</dbReference>